<evidence type="ECO:0000313" key="3">
    <source>
        <dbReference type="Proteomes" id="UP000298246"/>
    </source>
</evidence>
<protein>
    <recommendedName>
        <fullName evidence="1">PI-PLC Y-box domain-containing protein</fullName>
    </recommendedName>
</protein>
<accession>A0A4Y8Q8C6</accession>
<dbReference type="PANTHER" id="PTHR43649:SF17">
    <property type="entry name" value="ABC TRANSPORTER SOLUTE BINDING PROTEIN-SUGAR TRANSPORT"/>
    <property type="match status" value="1"/>
</dbReference>
<evidence type="ECO:0000313" key="2">
    <source>
        <dbReference type="EMBL" id="TFE90628.1"/>
    </source>
</evidence>
<dbReference type="PROSITE" id="PS51257">
    <property type="entry name" value="PROKAR_LIPOPROTEIN"/>
    <property type="match status" value="1"/>
</dbReference>
<name>A0A4Y8Q8C6_9BACL</name>
<dbReference type="SUPFAM" id="SSF53850">
    <property type="entry name" value="Periplasmic binding protein-like II"/>
    <property type="match status" value="1"/>
</dbReference>
<comment type="caution">
    <text evidence="2">The sequence shown here is derived from an EMBL/GenBank/DDBJ whole genome shotgun (WGS) entry which is preliminary data.</text>
</comment>
<dbReference type="Pfam" id="PF12010">
    <property type="entry name" value="DUF3502"/>
    <property type="match status" value="1"/>
</dbReference>
<organism evidence="2 3">
    <name type="scientific">Paenibacillus athensensis</name>
    <dbReference type="NCBI Taxonomy" id="1967502"/>
    <lineage>
        <taxon>Bacteria</taxon>
        <taxon>Bacillati</taxon>
        <taxon>Bacillota</taxon>
        <taxon>Bacilli</taxon>
        <taxon>Bacillales</taxon>
        <taxon>Paenibacillaceae</taxon>
        <taxon>Paenibacillus</taxon>
    </lineage>
</organism>
<dbReference type="GO" id="GO:0006629">
    <property type="term" value="P:lipid metabolic process"/>
    <property type="evidence" value="ECO:0007669"/>
    <property type="project" value="InterPro"/>
</dbReference>
<reference evidence="2 3" key="1">
    <citation type="submission" date="2017-03" db="EMBL/GenBank/DDBJ databases">
        <title>Isolation of Levoglucosan Utilizing Bacteria.</title>
        <authorList>
            <person name="Arya A.S."/>
        </authorList>
    </citation>
    <scope>NUCLEOTIDE SEQUENCE [LARGE SCALE GENOMIC DNA]</scope>
    <source>
        <strain evidence="2 3">MEC069</strain>
    </source>
</reference>
<dbReference type="InterPro" id="IPR001711">
    <property type="entry name" value="PLipase_C_Pinositol-sp_Y"/>
</dbReference>
<feature type="domain" description="PI-PLC Y-box" evidence="1">
    <location>
        <begin position="385"/>
        <end position="447"/>
    </location>
</feature>
<dbReference type="AlphaFoldDB" id="A0A4Y8Q8C6"/>
<dbReference type="PANTHER" id="PTHR43649">
    <property type="entry name" value="ARABINOSE-BINDING PROTEIN-RELATED"/>
    <property type="match status" value="1"/>
</dbReference>
<evidence type="ECO:0000259" key="1">
    <source>
        <dbReference type="PROSITE" id="PS50008"/>
    </source>
</evidence>
<gene>
    <name evidence="2" type="ORF">B5M42_05000</name>
</gene>
<proteinExistence type="predicted"/>
<dbReference type="InterPro" id="IPR050490">
    <property type="entry name" value="Bact_solute-bd_prot1"/>
</dbReference>
<dbReference type="InterPro" id="IPR022627">
    <property type="entry name" value="DUF3502"/>
</dbReference>
<dbReference type="PROSITE" id="PS50008">
    <property type="entry name" value="PIPLC_Y_DOMAIN"/>
    <property type="match status" value="1"/>
</dbReference>
<sequence>MKSAIRFPAGRPVVWQFALTVMLLAASGCQSSSSLSGSPAASTLPPAHLVMVFPAGAVPRDLGLVQDEMNKYLQTKINATIELKLIDWEVWWDKTSYMFASREPFDLLFTAGWFGYSSEVAKGQILPVDDLLAKYGGSITRTLDPDILNAGKLNGKLYAVPTNKEFAASKGIVMRKDLVDKYGFDLSRVHALADLEPLLAAIKQQEPDMVPLLARADHSPVTTLIQYGYFDMLGDGPGVLDRSNGDLKVVNMYETDRYRELATLMHKWYTAGYINKDVLTEKTLESDVFRQGRAFAYADSLKPGFAQQVSRDTGMEMETVELTEPYMTTGDTTSAMFAISRTTSNPERSMMLLNLLYEDSYLLNLLDWGIEGKHYVKVSDQSIDYPPGETGKTIGYGLNQAWMFGNQMHSFLWANESPDLWEQFKAFNAEADHSPALGFVFNPEKVKSEIAACNLVDKEFGPTLHSGVVDPQSVLPTYLARLKAAGAERVIAEKQRQLDAWAADKAGK</sequence>
<keyword evidence="3" id="KW-1185">Reference proteome</keyword>
<dbReference type="Gene3D" id="3.40.190.10">
    <property type="entry name" value="Periplasmic binding protein-like II"/>
    <property type="match status" value="2"/>
</dbReference>
<dbReference type="OrthoDB" id="7936627at2"/>
<dbReference type="EMBL" id="MYFO01000004">
    <property type="protein sequence ID" value="TFE90628.1"/>
    <property type="molecule type" value="Genomic_DNA"/>
</dbReference>
<dbReference type="Proteomes" id="UP000298246">
    <property type="component" value="Unassembled WGS sequence"/>
</dbReference>
<dbReference type="RefSeq" id="WP_134750364.1">
    <property type="nucleotide sequence ID" value="NZ_MYFO02000008.1"/>
</dbReference>
<dbReference type="GO" id="GO:0035556">
    <property type="term" value="P:intracellular signal transduction"/>
    <property type="evidence" value="ECO:0007669"/>
    <property type="project" value="InterPro"/>
</dbReference>
<dbReference type="GO" id="GO:0004435">
    <property type="term" value="F:phosphatidylinositol-4,5-bisphosphate phospholipase C activity"/>
    <property type="evidence" value="ECO:0007669"/>
    <property type="project" value="InterPro"/>
</dbReference>